<dbReference type="AlphaFoldDB" id="W0AJR4"/>
<evidence type="ECO:0000313" key="1">
    <source>
        <dbReference type="EMBL" id="AHE56508.1"/>
    </source>
</evidence>
<dbReference type="Proteomes" id="UP000018851">
    <property type="component" value="Chromosome"/>
</dbReference>
<gene>
    <name evidence="1" type="ORF">NX02_24505</name>
</gene>
<sequence length="128" mass="14021">MLRLPDRGESQMPLLAAFLLQAAEMPPPPPPEPIDFDLRDVTEPEEPISTRAAVQCDRGAGDEIVVCGARDRQARNRYQPLPALPEPQLPRATFGLDENTTLGAELEGKVIAPGIVSNRVLITLRRAF</sequence>
<protein>
    <submittedName>
        <fullName evidence="1">Uncharacterized protein</fullName>
    </submittedName>
</protein>
<dbReference type="HOGENOM" id="CLU_1958179_0_0_5"/>
<organism evidence="1 2">
    <name type="scientific">Sphingomonas sanxanigenens DSM 19645 = NX02</name>
    <dbReference type="NCBI Taxonomy" id="1123269"/>
    <lineage>
        <taxon>Bacteria</taxon>
        <taxon>Pseudomonadati</taxon>
        <taxon>Pseudomonadota</taxon>
        <taxon>Alphaproteobacteria</taxon>
        <taxon>Sphingomonadales</taxon>
        <taxon>Sphingomonadaceae</taxon>
        <taxon>Sphingomonas</taxon>
    </lineage>
</organism>
<dbReference type="KEGG" id="ssan:NX02_24505"/>
<proteinExistence type="predicted"/>
<name>W0AJR4_9SPHN</name>
<dbReference type="EMBL" id="CP006644">
    <property type="protein sequence ID" value="AHE56508.1"/>
    <property type="molecule type" value="Genomic_DNA"/>
</dbReference>
<evidence type="ECO:0000313" key="2">
    <source>
        <dbReference type="Proteomes" id="UP000018851"/>
    </source>
</evidence>
<reference evidence="1 2" key="1">
    <citation type="submission" date="2013-07" db="EMBL/GenBank/DDBJ databases">
        <title>Completed genome of Sphingomonas sanxanigenens NX02.</title>
        <authorList>
            <person name="Ma T."/>
            <person name="Huang H."/>
            <person name="Wu M."/>
            <person name="Li X."/>
            <person name="Li G."/>
        </authorList>
    </citation>
    <scope>NUCLEOTIDE SEQUENCE [LARGE SCALE GENOMIC DNA]</scope>
    <source>
        <strain evidence="1 2">NX02</strain>
    </source>
</reference>
<keyword evidence="2" id="KW-1185">Reference proteome</keyword>
<dbReference type="PATRIC" id="fig|1123269.5.peg.4800"/>
<dbReference type="STRING" id="1123269.NX02_24505"/>
<accession>W0AJR4</accession>